<comment type="function">
    <text evidence="6">Ligates lysine onto the cytidine present at position 34 of the AUA codon-specific tRNA(Ile) that contains the anticodon CAU, in an ATP-dependent manner. Cytidine is converted to lysidine, thus changing the amino acid specificity of the tRNA from methionine to isoleucine.</text>
</comment>
<comment type="subcellular location">
    <subcellularLocation>
        <location evidence="6">Cytoplasm</location>
    </subcellularLocation>
</comment>
<dbReference type="GO" id="GO:0032267">
    <property type="term" value="F:tRNA(Ile)-lysidine synthase activity"/>
    <property type="evidence" value="ECO:0007669"/>
    <property type="project" value="UniProtKB-EC"/>
</dbReference>
<keyword evidence="6" id="KW-0963">Cytoplasm</keyword>
<keyword evidence="9" id="KW-1185">Reference proteome</keyword>
<gene>
    <name evidence="6" type="primary">tilS</name>
    <name evidence="8" type="ORF">M2319_000513</name>
</gene>
<keyword evidence="4 6" id="KW-0067">ATP-binding</keyword>
<comment type="catalytic activity">
    <reaction evidence="5 6">
        <text>cytidine(34) in tRNA(Ile2) + L-lysine + ATP = lysidine(34) in tRNA(Ile2) + AMP + diphosphate + H(+)</text>
        <dbReference type="Rhea" id="RHEA:43744"/>
        <dbReference type="Rhea" id="RHEA-COMP:10625"/>
        <dbReference type="Rhea" id="RHEA-COMP:10670"/>
        <dbReference type="ChEBI" id="CHEBI:15378"/>
        <dbReference type="ChEBI" id="CHEBI:30616"/>
        <dbReference type="ChEBI" id="CHEBI:32551"/>
        <dbReference type="ChEBI" id="CHEBI:33019"/>
        <dbReference type="ChEBI" id="CHEBI:82748"/>
        <dbReference type="ChEBI" id="CHEBI:83665"/>
        <dbReference type="ChEBI" id="CHEBI:456215"/>
        <dbReference type="EC" id="6.3.4.19"/>
    </reaction>
</comment>
<comment type="similarity">
    <text evidence="6">Belongs to the tRNA(Ile)-lysidine synthase family.</text>
</comment>
<evidence type="ECO:0000256" key="3">
    <source>
        <dbReference type="ARBA" id="ARBA00022741"/>
    </source>
</evidence>
<evidence type="ECO:0000313" key="8">
    <source>
        <dbReference type="EMBL" id="MCW2306197.1"/>
    </source>
</evidence>
<dbReference type="PANTHER" id="PTHR43033:SF1">
    <property type="entry name" value="TRNA(ILE)-LYSIDINE SYNTHASE-RELATED"/>
    <property type="match status" value="1"/>
</dbReference>
<dbReference type="PANTHER" id="PTHR43033">
    <property type="entry name" value="TRNA(ILE)-LYSIDINE SYNTHASE-RELATED"/>
    <property type="match status" value="1"/>
</dbReference>
<organism evidence="8 9">
    <name type="scientific">Rhodobium gokarnense</name>
    <dbReference type="NCBI Taxonomy" id="364296"/>
    <lineage>
        <taxon>Bacteria</taxon>
        <taxon>Pseudomonadati</taxon>
        <taxon>Pseudomonadota</taxon>
        <taxon>Alphaproteobacteria</taxon>
        <taxon>Hyphomicrobiales</taxon>
        <taxon>Rhodobiaceae</taxon>
        <taxon>Rhodobium</taxon>
    </lineage>
</organism>
<comment type="domain">
    <text evidence="6">The N-terminal region contains the highly conserved SGGXDS motif, predicted to be a P-loop motif involved in ATP binding.</text>
</comment>
<dbReference type="SUPFAM" id="SSF52402">
    <property type="entry name" value="Adenine nucleotide alpha hydrolases-like"/>
    <property type="match status" value="1"/>
</dbReference>
<evidence type="ECO:0000256" key="1">
    <source>
        <dbReference type="ARBA" id="ARBA00022598"/>
    </source>
</evidence>
<keyword evidence="3 6" id="KW-0547">Nucleotide-binding</keyword>
<dbReference type="NCBIfam" id="TIGR02432">
    <property type="entry name" value="lysidine_TilS_N"/>
    <property type="match status" value="1"/>
</dbReference>
<dbReference type="EMBL" id="JAOQNS010000001">
    <property type="protein sequence ID" value="MCW2306197.1"/>
    <property type="molecule type" value="Genomic_DNA"/>
</dbReference>
<dbReference type="InterPro" id="IPR011063">
    <property type="entry name" value="TilS/TtcA_N"/>
</dbReference>
<sequence>MTAADPIRDDELEALFSPLAGEEAVGLAVSGGADSTALMVLAARWAGRRSNAPRLAVLTVDHGLRPEAAGEAAQVAELAAALGLGHETLCWTGDKPKTNLQAAAREARYRLLAERAVLAGLTAIVTAHHLEDQAETVLMRLARGSGVDGLAAMAPARAIGGVRLLRPLLDIPKARLVVTLQAAGINWIEDPSNDNTAFERIRLRRLLPVLAAEGLTPERLAATARRMRKASDALDAEASGRLTTFARFHPGGFGALDPTVFADCPDEIALRLVARLLSSIGGTVYPPRQERLETLVAAIRSGDTGRRMKRTLAGVVVEARRGRLWFYREAGRAGMPEIPLFPGEKAIWDHRFKVTLAKDAATPVVVGPLGRDGRAALGLTTAAGMPAAALETVPAAFAAGRLAAVPALSVRLANAGPAVPFSAVWQEPRGLTERSLCGDIQGVGAFATD</sequence>
<comment type="caution">
    <text evidence="8">The sequence shown here is derived from an EMBL/GenBank/DDBJ whole genome shotgun (WGS) entry which is preliminary data.</text>
</comment>
<proteinExistence type="inferred from homology"/>
<dbReference type="InterPro" id="IPR012795">
    <property type="entry name" value="tRNA_Ile_lys_synt_N"/>
</dbReference>
<evidence type="ECO:0000313" key="9">
    <source>
        <dbReference type="Proteomes" id="UP001209755"/>
    </source>
</evidence>
<dbReference type="Pfam" id="PF01171">
    <property type="entry name" value="ATP_bind_3"/>
    <property type="match status" value="1"/>
</dbReference>
<dbReference type="RefSeq" id="WP_264599858.1">
    <property type="nucleotide sequence ID" value="NZ_JAOQNS010000001.1"/>
</dbReference>
<keyword evidence="1 6" id="KW-0436">Ligase</keyword>
<evidence type="ECO:0000256" key="5">
    <source>
        <dbReference type="ARBA" id="ARBA00048539"/>
    </source>
</evidence>
<keyword evidence="2 6" id="KW-0819">tRNA processing</keyword>
<accession>A0ABT3H728</accession>
<dbReference type="Proteomes" id="UP001209755">
    <property type="component" value="Unassembled WGS sequence"/>
</dbReference>
<dbReference type="CDD" id="cd01992">
    <property type="entry name" value="TilS_N"/>
    <property type="match status" value="1"/>
</dbReference>
<dbReference type="InterPro" id="IPR012094">
    <property type="entry name" value="tRNA_Ile_lys_synt"/>
</dbReference>
<protein>
    <recommendedName>
        <fullName evidence="6">tRNA(Ile)-lysidine synthase</fullName>
        <ecNumber evidence="6">6.3.4.19</ecNumber>
    </recommendedName>
    <alternativeName>
        <fullName evidence="6">tRNA(Ile)-2-lysyl-cytidine synthase</fullName>
    </alternativeName>
    <alternativeName>
        <fullName evidence="6">tRNA(Ile)-lysidine synthetase</fullName>
    </alternativeName>
</protein>
<evidence type="ECO:0000256" key="6">
    <source>
        <dbReference type="HAMAP-Rule" id="MF_01161"/>
    </source>
</evidence>
<feature type="domain" description="tRNA(Ile)-lysidine/2-thiocytidine synthase N-terminal" evidence="7">
    <location>
        <begin position="26"/>
        <end position="205"/>
    </location>
</feature>
<evidence type="ECO:0000259" key="7">
    <source>
        <dbReference type="Pfam" id="PF01171"/>
    </source>
</evidence>
<feature type="binding site" evidence="6">
    <location>
        <begin position="30"/>
        <end position="35"/>
    </location>
    <ligand>
        <name>ATP</name>
        <dbReference type="ChEBI" id="CHEBI:30616"/>
    </ligand>
</feature>
<evidence type="ECO:0000256" key="4">
    <source>
        <dbReference type="ARBA" id="ARBA00022840"/>
    </source>
</evidence>
<dbReference type="Gene3D" id="3.40.50.620">
    <property type="entry name" value="HUPs"/>
    <property type="match status" value="1"/>
</dbReference>
<dbReference type="InterPro" id="IPR014729">
    <property type="entry name" value="Rossmann-like_a/b/a_fold"/>
</dbReference>
<name>A0ABT3H728_9HYPH</name>
<dbReference type="EC" id="6.3.4.19" evidence="6"/>
<dbReference type="HAMAP" id="MF_01161">
    <property type="entry name" value="tRNA_Ile_lys_synt"/>
    <property type="match status" value="1"/>
</dbReference>
<reference evidence="9" key="1">
    <citation type="submission" date="2023-07" db="EMBL/GenBank/DDBJ databases">
        <title>Genome sequencing of Purple Non-Sulfur Bacteria from various extreme environments.</title>
        <authorList>
            <person name="Mayer M."/>
        </authorList>
    </citation>
    <scope>NUCLEOTIDE SEQUENCE [LARGE SCALE GENOMIC DNA]</scope>
    <source>
        <strain evidence="9">DSM 17935</strain>
    </source>
</reference>
<evidence type="ECO:0000256" key="2">
    <source>
        <dbReference type="ARBA" id="ARBA00022694"/>
    </source>
</evidence>